<dbReference type="AlphaFoldDB" id="A0A1F7IAG0"/>
<evidence type="ECO:0000313" key="2">
    <source>
        <dbReference type="Proteomes" id="UP000177698"/>
    </source>
</evidence>
<name>A0A1F7IAG0_9BACT</name>
<evidence type="ECO:0000313" key="1">
    <source>
        <dbReference type="EMBL" id="OGK40347.1"/>
    </source>
</evidence>
<sequence length="759" mass="85684">MTQIKTETPSLQIIGLGNYGYTLAALTTETERLNRTVQIGDAGIHEDTRHNLGLATVRNLAGRLGAPPLAVEPWTVRQGTDMKRWETDEMWVASTQAEVKVGQDQTLNITLVYPGRGINASLEELIPWLEKKGIEPSRMLLVTDDARLPVGETRLSLSGPAEHNGAWPISGQAYCGLLPVFGIGVDQPNKTEEWYKQPWDFNYPVVERASDEILAVINNLAQHRFKFPIDRQRASNDALNKSGDRTYSFWEKLTPNDISALQLTSEQVARPLIGAPLFLPKSILEQKIHAYSRKLTKLAKILLEEYKAGDEDVRHLLESSAGPVDQLILEFYHHLQYEQDSHAVSLGADTAWDFMITDQGELFLTEGDRNGGDRADVIKIAETIMNISREELGTAVREQREANLNKAVTKEYLEHCKRLGLTPKEKPSIAFLIPATFVDQKGLYERKDMLDSKNLAAIFSENFDAQLITEDDLIVREGGIFFTTVEGRQVELDILWQVTSPNTFKMKNYGSLIESFLKRSNNVFILGDQAKDLVFLNKPLFARLRDLNLMEKIFNKSLEVRLLDKVPTSIRKDIVELDRQGFLKKSLESGSFGNWTDLIKLIFNKHLTHRKIFSLIREIQKVLPQQFYLDKEQPKFPEELIGTYYIKGFGFQRWGGRGTAAPSENQKAREILDAVQRGETTAVAVAPIKNQLSHPLLPDHPVEIRTWEINLSEDEVDKVGKDVAPFARHIHYVRVRPGNIEKVTLAKGSGGGETVILVD</sequence>
<proteinExistence type="predicted"/>
<dbReference type="STRING" id="1802056.A2954_03010"/>
<dbReference type="Gene3D" id="3.40.50.1470">
    <property type="entry name" value="Peptidyl-tRNA hydrolase"/>
    <property type="match status" value="1"/>
</dbReference>
<organism evidence="1 2">
    <name type="scientific">Candidatus Roizmanbacteria bacterium RIFCSPLOWO2_01_FULL_37_12</name>
    <dbReference type="NCBI Taxonomy" id="1802056"/>
    <lineage>
        <taxon>Bacteria</taxon>
        <taxon>Candidatus Roizmaniibacteriota</taxon>
    </lineage>
</organism>
<reference evidence="1 2" key="1">
    <citation type="journal article" date="2016" name="Nat. Commun.">
        <title>Thousands of microbial genomes shed light on interconnected biogeochemical processes in an aquifer system.</title>
        <authorList>
            <person name="Anantharaman K."/>
            <person name="Brown C.T."/>
            <person name="Hug L.A."/>
            <person name="Sharon I."/>
            <person name="Castelle C.J."/>
            <person name="Probst A.J."/>
            <person name="Thomas B.C."/>
            <person name="Singh A."/>
            <person name="Wilkins M.J."/>
            <person name="Karaoz U."/>
            <person name="Brodie E.L."/>
            <person name="Williams K.H."/>
            <person name="Hubbard S.S."/>
            <person name="Banfield J.F."/>
        </authorList>
    </citation>
    <scope>NUCLEOTIDE SEQUENCE [LARGE SCALE GENOMIC DNA]</scope>
</reference>
<dbReference type="GO" id="GO:0004045">
    <property type="term" value="F:peptidyl-tRNA hydrolase activity"/>
    <property type="evidence" value="ECO:0007669"/>
    <property type="project" value="InterPro"/>
</dbReference>
<comment type="caution">
    <text evidence="1">The sequence shown here is derived from an EMBL/GenBank/DDBJ whole genome shotgun (WGS) entry which is preliminary data.</text>
</comment>
<gene>
    <name evidence="1" type="ORF">A2954_03010</name>
</gene>
<dbReference type="Proteomes" id="UP000177698">
    <property type="component" value="Unassembled WGS sequence"/>
</dbReference>
<dbReference type="SUPFAM" id="SSF53178">
    <property type="entry name" value="Peptidyl-tRNA hydrolase-like"/>
    <property type="match status" value="1"/>
</dbReference>
<dbReference type="Pfam" id="PF01195">
    <property type="entry name" value="Pept_tRNA_hydro"/>
    <property type="match status" value="1"/>
</dbReference>
<dbReference type="InterPro" id="IPR036416">
    <property type="entry name" value="Pept_tRNA_hydro_sf"/>
</dbReference>
<dbReference type="EMBL" id="MGAG01000026">
    <property type="protein sequence ID" value="OGK40347.1"/>
    <property type="molecule type" value="Genomic_DNA"/>
</dbReference>
<accession>A0A1F7IAG0</accession>
<protein>
    <submittedName>
        <fullName evidence="1">Uncharacterized protein</fullName>
    </submittedName>
</protein>
<dbReference type="InterPro" id="IPR001328">
    <property type="entry name" value="Pept_tRNA_hydro"/>
</dbReference>